<dbReference type="AlphaFoldDB" id="A0A9P6ET95"/>
<keyword evidence="2" id="KW-1185">Reference proteome</keyword>
<dbReference type="Proteomes" id="UP000807306">
    <property type="component" value="Unassembled WGS sequence"/>
</dbReference>
<dbReference type="EMBL" id="MU157826">
    <property type="protein sequence ID" value="KAF9534234.1"/>
    <property type="molecule type" value="Genomic_DNA"/>
</dbReference>
<proteinExistence type="predicted"/>
<sequence length="58" mass="6601">MSLDLFSTDMMPCPYCHLERGHRSGHKLKYHDISIMWGVKGWCTKESTICLQGEGPMG</sequence>
<name>A0A9P6ET95_9AGAR</name>
<accession>A0A9P6ET95</accession>
<evidence type="ECO:0000313" key="1">
    <source>
        <dbReference type="EMBL" id="KAF9534234.1"/>
    </source>
</evidence>
<comment type="caution">
    <text evidence="1">The sequence shown here is derived from an EMBL/GenBank/DDBJ whole genome shotgun (WGS) entry which is preliminary data.</text>
</comment>
<reference evidence="1" key="1">
    <citation type="submission" date="2020-11" db="EMBL/GenBank/DDBJ databases">
        <authorList>
            <consortium name="DOE Joint Genome Institute"/>
            <person name="Ahrendt S."/>
            <person name="Riley R."/>
            <person name="Andreopoulos W."/>
            <person name="Labutti K."/>
            <person name="Pangilinan J."/>
            <person name="Ruiz-Duenas F.J."/>
            <person name="Barrasa J.M."/>
            <person name="Sanchez-Garcia M."/>
            <person name="Camarero S."/>
            <person name="Miyauchi S."/>
            <person name="Serrano A."/>
            <person name="Linde D."/>
            <person name="Babiker R."/>
            <person name="Drula E."/>
            <person name="Ayuso-Fernandez I."/>
            <person name="Pacheco R."/>
            <person name="Padilla G."/>
            <person name="Ferreira P."/>
            <person name="Barriuso J."/>
            <person name="Kellner H."/>
            <person name="Castanera R."/>
            <person name="Alfaro M."/>
            <person name="Ramirez L."/>
            <person name="Pisabarro A.G."/>
            <person name="Kuo A."/>
            <person name="Tritt A."/>
            <person name="Lipzen A."/>
            <person name="He G."/>
            <person name="Yan M."/>
            <person name="Ng V."/>
            <person name="Cullen D."/>
            <person name="Martin F."/>
            <person name="Rosso M.-N."/>
            <person name="Henrissat B."/>
            <person name="Hibbett D."/>
            <person name="Martinez A.T."/>
            <person name="Grigoriev I.V."/>
        </authorList>
    </citation>
    <scope>NUCLEOTIDE SEQUENCE</scope>
    <source>
        <strain evidence="1">CBS 506.95</strain>
    </source>
</reference>
<gene>
    <name evidence="1" type="ORF">CPB83DRAFT_843904</name>
</gene>
<protein>
    <submittedName>
        <fullName evidence="1">Uncharacterized protein</fullName>
    </submittedName>
</protein>
<evidence type="ECO:0000313" key="2">
    <source>
        <dbReference type="Proteomes" id="UP000807306"/>
    </source>
</evidence>
<organism evidence="1 2">
    <name type="scientific">Crepidotus variabilis</name>
    <dbReference type="NCBI Taxonomy" id="179855"/>
    <lineage>
        <taxon>Eukaryota</taxon>
        <taxon>Fungi</taxon>
        <taxon>Dikarya</taxon>
        <taxon>Basidiomycota</taxon>
        <taxon>Agaricomycotina</taxon>
        <taxon>Agaricomycetes</taxon>
        <taxon>Agaricomycetidae</taxon>
        <taxon>Agaricales</taxon>
        <taxon>Agaricineae</taxon>
        <taxon>Crepidotaceae</taxon>
        <taxon>Crepidotus</taxon>
    </lineage>
</organism>